<evidence type="ECO:0000313" key="4">
    <source>
        <dbReference type="Proteomes" id="UP001230915"/>
    </source>
</evidence>
<dbReference type="Pfam" id="PF13738">
    <property type="entry name" value="Pyr_redox_3"/>
    <property type="match status" value="1"/>
</dbReference>
<reference evidence="3 4" key="1">
    <citation type="submission" date="2023-08" db="EMBL/GenBank/DDBJ databases">
        <title>Mesonia sp. MT50, isolated from deep-sea sediment of the Mariana Trench.</title>
        <authorList>
            <person name="Fu H."/>
        </authorList>
    </citation>
    <scope>NUCLEOTIDE SEQUENCE [LARGE SCALE GENOMIC DNA]</scope>
    <source>
        <strain evidence="3 4">MT50</strain>
    </source>
</reference>
<accession>A0ABU1A1Q4</accession>
<dbReference type="InterPro" id="IPR036188">
    <property type="entry name" value="FAD/NAD-bd_sf"/>
</dbReference>
<dbReference type="PANTHER" id="PTHR48105">
    <property type="entry name" value="THIOREDOXIN REDUCTASE 1-RELATED-RELATED"/>
    <property type="match status" value="1"/>
</dbReference>
<dbReference type="PRINTS" id="PR00368">
    <property type="entry name" value="FADPNR"/>
</dbReference>
<evidence type="ECO:0000256" key="1">
    <source>
        <dbReference type="ARBA" id="ARBA00022630"/>
    </source>
</evidence>
<organism evidence="3 4">
    <name type="scientific">Mesonia profundi</name>
    <dbReference type="NCBI Taxonomy" id="3070998"/>
    <lineage>
        <taxon>Bacteria</taxon>
        <taxon>Pseudomonadati</taxon>
        <taxon>Bacteroidota</taxon>
        <taxon>Flavobacteriia</taxon>
        <taxon>Flavobacteriales</taxon>
        <taxon>Flavobacteriaceae</taxon>
        <taxon>Mesonia</taxon>
    </lineage>
</organism>
<protein>
    <submittedName>
        <fullName evidence="3">YpdA family putative bacillithiol disulfide reductase</fullName>
    </submittedName>
</protein>
<sequence length="320" mass="35999">MNKTLDVIIIGAGPIGIACGLEAKKRNLNYLIIEKGPLVNSLYHYPTNMTFFSTSEKLEIDNIPFISNNPKPTKREALEYYRRIATSNELQVQLFEKVEKVSRKEEKYEVKSSKATYTTKNIIVATGFYDIPNPLNIPGEGLPKVTHYYNDPHYYAGQDVAVIGASNSSVDAALEVYRKGGNVTMIVRGKSIGERVKYWVRPDIINRIEEGSITAYYESELKEIRGNDIKISSPKGEKVLPNDFVLALTGYQPNFAFLKSMGITLGETEKKIPTYNPQTMETNQKGIYLAGVICGGLETHKWFIENSRIHAKIIMENINS</sequence>
<dbReference type="InterPro" id="IPR050097">
    <property type="entry name" value="Ferredoxin-NADP_redctase_2"/>
</dbReference>
<comment type="caution">
    <text evidence="3">The sequence shown here is derived from an EMBL/GenBank/DDBJ whole genome shotgun (WGS) entry which is preliminary data.</text>
</comment>
<dbReference type="InterPro" id="IPR023856">
    <property type="entry name" value="Bdr"/>
</dbReference>
<keyword evidence="1" id="KW-0285">Flavoprotein</keyword>
<keyword evidence="2" id="KW-0560">Oxidoreductase</keyword>
<dbReference type="Gene3D" id="3.50.50.60">
    <property type="entry name" value="FAD/NAD(P)-binding domain"/>
    <property type="match status" value="1"/>
</dbReference>
<name>A0ABU1A1Q4_9FLAO</name>
<dbReference type="NCBIfam" id="TIGR04018">
    <property type="entry name" value="Bthiol_YpdA"/>
    <property type="match status" value="1"/>
</dbReference>
<evidence type="ECO:0000313" key="3">
    <source>
        <dbReference type="EMBL" id="MDQ7917607.1"/>
    </source>
</evidence>
<proteinExistence type="predicted"/>
<dbReference type="PROSITE" id="PS51257">
    <property type="entry name" value="PROKAR_LIPOPROTEIN"/>
    <property type="match status" value="1"/>
</dbReference>
<dbReference type="EMBL" id="JAVHUL010000019">
    <property type="protein sequence ID" value="MDQ7917607.1"/>
    <property type="molecule type" value="Genomic_DNA"/>
</dbReference>
<dbReference type="Proteomes" id="UP001230915">
    <property type="component" value="Unassembled WGS sequence"/>
</dbReference>
<dbReference type="PRINTS" id="PR00469">
    <property type="entry name" value="PNDRDTASEII"/>
</dbReference>
<dbReference type="SUPFAM" id="SSF51905">
    <property type="entry name" value="FAD/NAD(P)-binding domain"/>
    <property type="match status" value="1"/>
</dbReference>
<dbReference type="RefSeq" id="WP_308864406.1">
    <property type="nucleotide sequence ID" value="NZ_JAVHUL010000019.1"/>
</dbReference>
<evidence type="ECO:0000256" key="2">
    <source>
        <dbReference type="ARBA" id="ARBA00023002"/>
    </source>
</evidence>
<gene>
    <name evidence="3" type="ORF">RBU60_08475</name>
</gene>
<keyword evidence="4" id="KW-1185">Reference proteome</keyword>